<evidence type="ECO:0000313" key="1">
    <source>
        <dbReference type="EMBL" id="MBR7829907.1"/>
    </source>
</evidence>
<dbReference type="RefSeq" id="WP_212521040.1">
    <property type="nucleotide sequence ID" value="NZ_JAGSOH010000105.1"/>
</dbReference>
<organism evidence="1 2">
    <name type="scientific">Actinospica acidithermotolerans</name>
    <dbReference type="NCBI Taxonomy" id="2828514"/>
    <lineage>
        <taxon>Bacteria</taxon>
        <taxon>Bacillati</taxon>
        <taxon>Actinomycetota</taxon>
        <taxon>Actinomycetes</taxon>
        <taxon>Catenulisporales</taxon>
        <taxon>Actinospicaceae</taxon>
        <taxon>Actinospica</taxon>
    </lineage>
</organism>
<protein>
    <recommendedName>
        <fullName evidence="3">Multi-ubiquitin domain-containing protein</fullName>
    </recommendedName>
</protein>
<proteinExistence type="predicted"/>
<dbReference type="EMBL" id="JAGSOH010000105">
    <property type="protein sequence ID" value="MBR7829907.1"/>
    <property type="molecule type" value="Genomic_DNA"/>
</dbReference>
<dbReference type="Proteomes" id="UP000676325">
    <property type="component" value="Unassembled WGS sequence"/>
</dbReference>
<accession>A0A941EEI2</accession>
<sequence>MSGTTGNGAEVREPKDVTIEVNGVPVVMTGREATAAQIKAAAIAQGDKTVYPNARVYVREGDAWEFVPDDETVELHEGERFRAQGQQEDS</sequence>
<keyword evidence="2" id="KW-1185">Reference proteome</keyword>
<gene>
    <name evidence="1" type="ORF">KDK95_26620</name>
</gene>
<name>A0A941EEI2_9ACTN</name>
<evidence type="ECO:0008006" key="3">
    <source>
        <dbReference type="Google" id="ProtNLM"/>
    </source>
</evidence>
<evidence type="ECO:0000313" key="2">
    <source>
        <dbReference type="Proteomes" id="UP000676325"/>
    </source>
</evidence>
<reference evidence="1" key="1">
    <citation type="submission" date="2021-04" db="EMBL/GenBank/DDBJ databases">
        <title>Genome based classification of Actinospica acidithermotolerans sp. nov., an actinobacterium isolated from an Indonesian hot spring.</title>
        <authorList>
            <person name="Kusuma A.B."/>
            <person name="Putra K.E."/>
            <person name="Nafisah S."/>
            <person name="Loh J."/>
            <person name="Nouioui I."/>
            <person name="Goodfellow M."/>
        </authorList>
    </citation>
    <scope>NUCLEOTIDE SEQUENCE</scope>
    <source>
        <strain evidence="1">MGRD01-02</strain>
    </source>
</reference>
<dbReference type="AlphaFoldDB" id="A0A941EEI2"/>
<comment type="caution">
    <text evidence="1">The sequence shown here is derived from an EMBL/GenBank/DDBJ whole genome shotgun (WGS) entry which is preliminary data.</text>
</comment>